<feature type="compositionally biased region" description="Polar residues" evidence="2">
    <location>
        <begin position="519"/>
        <end position="540"/>
    </location>
</feature>
<feature type="compositionally biased region" description="Basic residues" evidence="2">
    <location>
        <begin position="80"/>
        <end position="90"/>
    </location>
</feature>
<dbReference type="OrthoDB" id="3905365at2759"/>
<dbReference type="EMBL" id="ML996091">
    <property type="protein sequence ID" value="KAF2149419.1"/>
    <property type="molecule type" value="Genomic_DNA"/>
</dbReference>
<feature type="coiled-coil region" evidence="1">
    <location>
        <begin position="407"/>
        <end position="434"/>
    </location>
</feature>
<evidence type="ECO:0000313" key="3">
    <source>
        <dbReference type="EMBL" id="KAF2149419.1"/>
    </source>
</evidence>
<feature type="compositionally biased region" description="Basic and acidic residues" evidence="2">
    <location>
        <begin position="66"/>
        <end position="79"/>
    </location>
</feature>
<feature type="compositionally biased region" description="Low complexity" evidence="2">
    <location>
        <begin position="541"/>
        <end position="568"/>
    </location>
</feature>
<feature type="region of interest" description="Disordered" evidence="2">
    <location>
        <begin position="1"/>
        <end position="34"/>
    </location>
</feature>
<feature type="compositionally biased region" description="Polar residues" evidence="2">
    <location>
        <begin position="1"/>
        <end position="29"/>
    </location>
</feature>
<keyword evidence="1" id="KW-0175">Coiled coil</keyword>
<accession>A0A9P4IZ02</accession>
<feature type="compositionally biased region" description="Pro residues" evidence="2">
    <location>
        <begin position="118"/>
        <end position="132"/>
    </location>
</feature>
<dbReference type="AlphaFoldDB" id="A0A9P4IZ02"/>
<feature type="region of interest" description="Disordered" evidence="2">
    <location>
        <begin position="627"/>
        <end position="668"/>
    </location>
</feature>
<dbReference type="Proteomes" id="UP000799439">
    <property type="component" value="Unassembled WGS sequence"/>
</dbReference>
<name>A0A9P4IZ02_9PEZI</name>
<organism evidence="3 4">
    <name type="scientific">Myriangium duriaei CBS 260.36</name>
    <dbReference type="NCBI Taxonomy" id="1168546"/>
    <lineage>
        <taxon>Eukaryota</taxon>
        <taxon>Fungi</taxon>
        <taxon>Dikarya</taxon>
        <taxon>Ascomycota</taxon>
        <taxon>Pezizomycotina</taxon>
        <taxon>Dothideomycetes</taxon>
        <taxon>Dothideomycetidae</taxon>
        <taxon>Myriangiales</taxon>
        <taxon>Myriangiaceae</taxon>
        <taxon>Myriangium</taxon>
    </lineage>
</organism>
<reference evidence="3" key="1">
    <citation type="journal article" date="2020" name="Stud. Mycol.">
        <title>101 Dothideomycetes genomes: a test case for predicting lifestyles and emergence of pathogens.</title>
        <authorList>
            <person name="Haridas S."/>
            <person name="Albert R."/>
            <person name="Binder M."/>
            <person name="Bloem J."/>
            <person name="Labutti K."/>
            <person name="Salamov A."/>
            <person name="Andreopoulos B."/>
            <person name="Baker S."/>
            <person name="Barry K."/>
            <person name="Bills G."/>
            <person name="Bluhm B."/>
            <person name="Cannon C."/>
            <person name="Castanera R."/>
            <person name="Culley D."/>
            <person name="Daum C."/>
            <person name="Ezra D."/>
            <person name="Gonzalez J."/>
            <person name="Henrissat B."/>
            <person name="Kuo A."/>
            <person name="Liang C."/>
            <person name="Lipzen A."/>
            <person name="Lutzoni F."/>
            <person name="Magnuson J."/>
            <person name="Mondo S."/>
            <person name="Nolan M."/>
            <person name="Ohm R."/>
            <person name="Pangilinan J."/>
            <person name="Park H.-J."/>
            <person name="Ramirez L."/>
            <person name="Alfaro M."/>
            <person name="Sun H."/>
            <person name="Tritt A."/>
            <person name="Yoshinaga Y."/>
            <person name="Zwiers L.-H."/>
            <person name="Turgeon B."/>
            <person name="Goodwin S."/>
            <person name="Spatafora J."/>
            <person name="Crous P."/>
            <person name="Grigoriev I."/>
        </authorList>
    </citation>
    <scope>NUCLEOTIDE SEQUENCE</scope>
    <source>
        <strain evidence="3">CBS 260.36</strain>
    </source>
</reference>
<evidence type="ECO:0000313" key="4">
    <source>
        <dbReference type="Proteomes" id="UP000799439"/>
    </source>
</evidence>
<gene>
    <name evidence="3" type="ORF">K461DRAFT_296890</name>
</gene>
<comment type="caution">
    <text evidence="3">The sequence shown here is derived from an EMBL/GenBank/DDBJ whole genome shotgun (WGS) entry which is preliminary data.</text>
</comment>
<feature type="compositionally biased region" description="Low complexity" evidence="2">
    <location>
        <begin position="135"/>
        <end position="145"/>
    </location>
</feature>
<protein>
    <submittedName>
        <fullName evidence="3">Uncharacterized protein</fullName>
    </submittedName>
</protein>
<feature type="compositionally biased region" description="Basic and acidic residues" evidence="2">
    <location>
        <begin position="569"/>
        <end position="587"/>
    </location>
</feature>
<proteinExistence type="predicted"/>
<feature type="region of interest" description="Disordered" evidence="2">
    <location>
        <begin position="55"/>
        <end position="148"/>
    </location>
</feature>
<sequence>MPSSTANLSRSPSPNDDGNAGDNTTGSFSRSHKDKECPFCHQAFTSSSLGRHLDLYIKSKNPKPPDGVHDVDKIRDIRGKITRRQPRGGVRKQEHHSDTSEAGGDSPPPSHATLPTTTPAPPAPIGPSSPHDPPSRSIPSARPALPAHPAPLAPLAAIIPSAPATPTAPAAPIEPRPLQATSAPSIVGKRMLTAEREADPLTPSAWGSPSGALRLPPDPSKLVFGTNWQSTGVITGLPNHSADMERFARPSWCLHEAKLAPIRSKSIEGALLEGDETGKAAQLALREVLDSIEAARHREARPSMWDFDFYGSSFPGLCLKLLPAPRLLFSVHPSSSSDSWPLEPPGEAHLTALHDVIAARGAKIGFAPHSIDVQRAITHADTVYNVFTNQPDYEKQTTWRLETLRALAKSQKRLAEKTAELKLASQQAEFFRQQFERVAALTRPQRSTATTPTSATLPSDARSDMLYAHGLAGGPGPLALSPDASEALDHDPDARAWSYDRLIAKWRGKLRDSSSSSSVPVGNNHSSAVATTQHSQQNGQPPTASRASSATSPSATMRSASPTASALVRGDRDREREVRFLWDDGGRQRPRAGTGGSSSAPPGERGEWVDAAAGAVERVWTLGALERKGGGGGGVLPPFGEGEGFNANGKRARPSSWTEAGRGVGEHG</sequence>
<feature type="region of interest" description="Disordered" evidence="2">
    <location>
        <begin position="511"/>
        <end position="606"/>
    </location>
</feature>
<evidence type="ECO:0000256" key="2">
    <source>
        <dbReference type="SAM" id="MobiDB-lite"/>
    </source>
</evidence>
<keyword evidence="4" id="KW-1185">Reference proteome</keyword>
<evidence type="ECO:0000256" key="1">
    <source>
        <dbReference type="SAM" id="Coils"/>
    </source>
</evidence>